<evidence type="ECO:0000256" key="2">
    <source>
        <dbReference type="SAM" id="Coils"/>
    </source>
</evidence>
<accession>A0A482VYA3</accession>
<dbReference type="InterPro" id="IPR007528">
    <property type="entry name" value="RINT1_Tip20"/>
</dbReference>
<sequence length="746" mass="86568">MTMESVKQDVINQLNDEYAADLLVYEKCREIYEKFLLEKSKLQQELNLNDESSSIGKAVKNAETVIVKGHNLVERSEDVIDEIKTNLVEVEDVRKEVQERLDELHALESTLQYMKVVQRIEFLSDELEREFKKKDDEQCATVFANLCEISRNLTDFPATNLRKYLKETLHYWHDILKEKLSKDFDEILKALKWPFVNANFSLQIPSSNHIQKLQIVAEYLLQIELPSETMDPFVTSALLSDFPPLCLPILLLVQPLKKRFLYHFYGARQTNRADKPEWYFTQILTWIRDHADFVTKWIQPVIDKLGLHHIDAKLELIRGLVQLAVEKLHSDLPNLQYDDFTFSHSIDEALGFDKELRETYNYPVNQPSILAVLTQAKIIIKWMAMEKKYATEKMDAMLSSASVDPFEPLPYDIEDLKITTCADAFITLLQTITERYESLPQPGHRLQFLELQLELLDDFRIRLLQLANAEHENIVDSKIPMIANTIYYIENVLVDWGAMLHYLNLYYYKSQSDEAKIPSSPASDRDDFDPTDFELETVFGETLSLYRHMRRDLLLNLSEYVMLEVKSQSRSYRRVRWSSMKVGKDIKGLSLTPSACPIFEIVAKRLHQLQKSLASKLFTIVWRSIAQQLDNYLFEDLVLDNRFNDGGALQLKYDVTRNLLPLFSQFSERPESYFTQLIESCNLLNITKGSALLLRETLLALEGATGVEDTRGQTLKEIGVVNFTPKVAVKILNQRTDITVNRMDVD</sequence>
<proteinExistence type="inferred from homology"/>
<keyword evidence="4" id="KW-1185">Reference proteome</keyword>
<name>A0A482VYA3_ASBVE</name>
<evidence type="ECO:0000313" key="3">
    <source>
        <dbReference type="EMBL" id="RZC37439.1"/>
    </source>
</evidence>
<dbReference type="FunFam" id="1.20.58.670:FF:000003">
    <property type="entry name" value="RAD50-interacting protein 1"/>
    <property type="match status" value="1"/>
</dbReference>
<dbReference type="GO" id="GO:0070939">
    <property type="term" value="C:Dsl1/NZR complex"/>
    <property type="evidence" value="ECO:0007669"/>
    <property type="project" value="InterPro"/>
</dbReference>
<comment type="similarity">
    <text evidence="1">Belongs to the RINT1 family.</text>
</comment>
<dbReference type="STRING" id="1661398.A0A482VYA3"/>
<dbReference type="GO" id="GO:0006890">
    <property type="term" value="P:retrograde vesicle-mediated transport, Golgi to endoplasmic reticulum"/>
    <property type="evidence" value="ECO:0007669"/>
    <property type="project" value="InterPro"/>
</dbReference>
<dbReference type="PANTHER" id="PTHR13520">
    <property type="entry name" value="RAD50-INTERACTING PROTEIN 1 RINT-1"/>
    <property type="match status" value="1"/>
</dbReference>
<organism evidence="3 4">
    <name type="scientific">Asbolus verrucosus</name>
    <name type="common">Desert ironclad beetle</name>
    <dbReference type="NCBI Taxonomy" id="1661398"/>
    <lineage>
        <taxon>Eukaryota</taxon>
        <taxon>Metazoa</taxon>
        <taxon>Ecdysozoa</taxon>
        <taxon>Arthropoda</taxon>
        <taxon>Hexapoda</taxon>
        <taxon>Insecta</taxon>
        <taxon>Pterygota</taxon>
        <taxon>Neoptera</taxon>
        <taxon>Endopterygota</taxon>
        <taxon>Coleoptera</taxon>
        <taxon>Polyphaga</taxon>
        <taxon>Cucujiformia</taxon>
        <taxon>Tenebrionidae</taxon>
        <taxon>Pimeliinae</taxon>
        <taxon>Asbolus</taxon>
    </lineage>
</organism>
<evidence type="ECO:0000256" key="1">
    <source>
        <dbReference type="ARBA" id="ARBA00061158"/>
    </source>
</evidence>
<dbReference type="InterPro" id="IPR042044">
    <property type="entry name" value="EXOC6PINT-1/Sec15/Tip20_C_dom2"/>
</dbReference>
<dbReference type="EMBL" id="QDEB01052700">
    <property type="protein sequence ID" value="RZC37439.1"/>
    <property type="molecule type" value="Genomic_DNA"/>
</dbReference>
<keyword evidence="2" id="KW-0175">Coiled coil</keyword>
<dbReference type="Pfam" id="PF04437">
    <property type="entry name" value="RINT1_TIP1"/>
    <property type="match status" value="1"/>
</dbReference>
<dbReference type="GO" id="GO:0006888">
    <property type="term" value="P:endoplasmic reticulum to Golgi vesicle-mediated transport"/>
    <property type="evidence" value="ECO:0007669"/>
    <property type="project" value="InterPro"/>
</dbReference>
<dbReference type="PANTHER" id="PTHR13520:SF0">
    <property type="entry name" value="RAD50-INTERACTING PROTEIN 1"/>
    <property type="match status" value="1"/>
</dbReference>
<dbReference type="Proteomes" id="UP000292052">
    <property type="component" value="Unassembled WGS sequence"/>
</dbReference>
<comment type="caution">
    <text evidence="3">The sequence shown here is derived from an EMBL/GenBank/DDBJ whole genome shotgun (WGS) entry which is preliminary data.</text>
</comment>
<dbReference type="AlphaFoldDB" id="A0A482VYA3"/>
<dbReference type="OrthoDB" id="2189254at2759"/>
<dbReference type="Gene3D" id="1.20.58.670">
    <property type="entry name" value="Dsl1p vesicle tethering complex, Tip20p subunit, domain D"/>
    <property type="match status" value="1"/>
</dbReference>
<feature type="coiled-coil region" evidence="2">
    <location>
        <begin position="73"/>
        <end position="110"/>
    </location>
</feature>
<protein>
    <submittedName>
        <fullName evidence="3">RINT1-like protein</fullName>
    </submittedName>
</protein>
<gene>
    <name evidence="3" type="ORF">BDFB_006833</name>
</gene>
<reference evidence="3 4" key="1">
    <citation type="submission" date="2017-03" db="EMBL/GenBank/DDBJ databases">
        <title>Genome of the blue death feigning beetle - Asbolus verrucosus.</title>
        <authorList>
            <person name="Rider S.D."/>
        </authorList>
    </citation>
    <scope>NUCLEOTIDE SEQUENCE [LARGE SCALE GENOMIC DNA]</scope>
    <source>
        <strain evidence="3">Butters</strain>
        <tissue evidence="3">Head and leg muscle</tissue>
    </source>
</reference>
<dbReference type="PROSITE" id="PS51386">
    <property type="entry name" value="RINT1_TIP20"/>
    <property type="match status" value="1"/>
</dbReference>
<evidence type="ECO:0000313" key="4">
    <source>
        <dbReference type="Proteomes" id="UP000292052"/>
    </source>
</evidence>
<dbReference type="GO" id="GO:0060628">
    <property type="term" value="P:regulation of ER to Golgi vesicle-mediated transport"/>
    <property type="evidence" value="ECO:0007669"/>
    <property type="project" value="TreeGrafter"/>
</dbReference>